<proteinExistence type="predicted"/>
<evidence type="ECO:0008006" key="3">
    <source>
        <dbReference type="Google" id="ProtNLM"/>
    </source>
</evidence>
<dbReference type="EnsemblMetazoa" id="G33483.1">
    <property type="protein sequence ID" value="G33483.1:cds"/>
    <property type="gene ID" value="G33483"/>
</dbReference>
<protein>
    <recommendedName>
        <fullName evidence="3">C-type lectin domain-containing protein</fullName>
    </recommendedName>
</protein>
<organism evidence="1 2">
    <name type="scientific">Magallana gigas</name>
    <name type="common">Pacific oyster</name>
    <name type="synonym">Crassostrea gigas</name>
    <dbReference type="NCBI Taxonomy" id="29159"/>
    <lineage>
        <taxon>Eukaryota</taxon>
        <taxon>Metazoa</taxon>
        <taxon>Spiralia</taxon>
        <taxon>Lophotrochozoa</taxon>
        <taxon>Mollusca</taxon>
        <taxon>Bivalvia</taxon>
        <taxon>Autobranchia</taxon>
        <taxon>Pteriomorphia</taxon>
        <taxon>Ostreida</taxon>
        <taxon>Ostreoidea</taxon>
        <taxon>Ostreidae</taxon>
        <taxon>Magallana</taxon>
    </lineage>
</organism>
<name>A0A8W8MJL3_MAGGI</name>
<accession>A0A8W8MJL3</accession>
<evidence type="ECO:0000313" key="2">
    <source>
        <dbReference type="Proteomes" id="UP000005408"/>
    </source>
</evidence>
<reference evidence="1" key="1">
    <citation type="submission" date="2022-08" db="UniProtKB">
        <authorList>
            <consortium name="EnsemblMetazoa"/>
        </authorList>
    </citation>
    <scope>IDENTIFICATION</scope>
    <source>
        <strain evidence="1">05x7-T-G4-1.051#20</strain>
    </source>
</reference>
<sequence length="130" mass="15054">MYSYIGQSRKTFLIFVFITTLFTGCYGTISSIAQTNWTNAHIQCRKEGKMLPNLVINTLFNETYFWTGHYTRLSGWIKIIGCFEETAVNTLEQISYEMHFPSAGLCQEVCLESNYFVFGLQVFCFSHDYS</sequence>
<dbReference type="Proteomes" id="UP000005408">
    <property type="component" value="Unassembled WGS sequence"/>
</dbReference>
<dbReference type="AlphaFoldDB" id="A0A8W8MJL3"/>
<keyword evidence="2" id="KW-1185">Reference proteome</keyword>
<evidence type="ECO:0000313" key="1">
    <source>
        <dbReference type="EnsemblMetazoa" id="G33483.1:cds"/>
    </source>
</evidence>